<sequence length="322" mass="36231">MSELYPAIKPFDSQMLAVGQGHTLYLEQTGNPKGLPVLFLHGGPGAGIGEEYRRFFDPQLYRIIGFDQRGCGRSMPFGQLQENTSQRLIEDVLAIKQHLQIDTWLLFGGSWGSTLALLVAISQPEAVSGLILRGIFLARQQDYAWFLDPDGGAAQLFPDYYQDFLQPIKESLTSQNIVDAYYHIFTSGDDVSKMAAIKAWYLWETRISRLHVQVDEENLVPDVHHAISLAILECHYIKYQCFIDENYILKQLDKISHIPTNIIHGRYDSVCKLEAAYSLHQGLNNSQLTIVPEAGHSAFETKTSAALCMATKAMASFLREDK</sequence>
<dbReference type="AlphaFoldDB" id="A0A136A251"/>
<dbReference type="RefSeq" id="WP_068376476.1">
    <property type="nucleotide sequence ID" value="NZ_LSNE01000005.1"/>
</dbReference>
<evidence type="ECO:0000256" key="10">
    <source>
        <dbReference type="ARBA" id="ARBA00029605"/>
    </source>
</evidence>
<protein>
    <recommendedName>
        <fullName evidence="5 11">Proline iminopeptidase</fullName>
        <shortName evidence="11">PIP</shortName>
        <ecNumber evidence="4 11">3.4.11.5</ecNumber>
    </recommendedName>
    <alternativeName>
        <fullName evidence="10 11">Prolyl aminopeptidase</fullName>
    </alternativeName>
</protein>
<evidence type="ECO:0000256" key="7">
    <source>
        <dbReference type="ARBA" id="ARBA00022490"/>
    </source>
</evidence>
<keyword evidence="8 11" id="KW-0645">Protease</keyword>
<feature type="domain" description="AB hydrolase-1" evidence="14">
    <location>
        <begin position="36"/>
        <end position="302"/>
    </location>
</feature>
<evidence type="ECO:0000256" key="9">
    <source>
        <dbReference type="ARBA" id="ARBA00022801"/>
    </source>
</evidence>
<dbReference type="PANTHER" id="PTHR43722:SF1">
    <property type="entry name" value="PROLINE IMINOPEPTIDASE"/>
    <property type="match status" value="1"/>
</dbReference>
<evidence type="ECO:0000256" key="5">
    <source>
        <dbReference type="ARBA" id="ARBA00021843"/>
    </source>
</evidence>
<dbReference type="EMBL" id="LSNE01000005">
    <property type="protein sequence ID" value="KXI29277.1"/>
    <property type="molecule type" value="Genomic_DNA"/>
</dbReference>
<dbReference type="InterPro" id="IPR002410">
    <property type="entry name" value="Peptidase_S33"/>
</dbReference>
<feature type="active site" description="Proton donor" evidence="12">
    <location>
        <position position="296"/>
    </location>
</feature>
<comment type="similarity">
    <text evidence="3 11 13">Belongs to the peptidase S33 family.</text>
</comment>
<dbReference type="PIRSF" id="PIRSF006431">
    <property type="entry name" value="Pept_S33"/>
    <property type="match status" value="1"/>
</dbReference>
<evidence type="ECO:0000256" key="11">
    <source>
        <dbReference type="PIRNR" id="PIRNR006431"/>
    </source>
</evidence>
<comment type="subcellular location">
    <subcellularLocation>
        <location evidence="2 11">Cytoplasm</location>
    </subcellularLocation>
</comment>
<dbReference type="PANTHER" id="PTHR43722">
    <property type="entry name" value="PROLINE IMINOPEPTIDASE"/>
    <property type="match status" value="1"/>
</dbReference>
<comment type="catalytic activity">
    <reaction evidence="1 11 13">
        <text>Release of N-terminal proline from a peptide.</text>
        <dbReference type="EC" id="3.4.11.5"/>
    </reaction>
</comment>
<dbReference type="SUPFAM" id="SSF53474">
    <property type="entry name" value="alpha/beta-Hydrolases"/>
    <property type="match status" value="1"/>
</dbReference>
<evidence type="ECO:0000313" key="16">
    <source>
        <dbReference type="Proteomes" id="UP000070299"/>
    </source>
</evidence>
<keyword evidence="6 11" id="KW-0031">Aminopeptidase</keyword>
<proteinExistence type="inferred from homology"/>
<accession>A0A136A251</accession>
<dbReference type="InterPro" id="IPR029058">
    <property type="entry name" value="AB_hydrolase_fold"/>
</dbReference>
<gene>
    <name evidence="15" type="ORF">AX660_14125</name>
</gene>
<feature type="active site" evidence="12">
    <location>
        <position position="268"/>
    </location>
</feature>
<dbReference type="Proteomes" id="UP000070299">
    <property type="component" value="Unassembled WGS sequence"/>
</dbReference>
<evidence type="ECO:0000256" key="6">
    <source>
        <dbReference type="ARBA" id="ARBA00022438"/>
    </source>
</evidence>
<evidence type="ECO:0000259" key="14">
    <source>
        <dbReference type="Pfam" id="PF00561"/>
    </source>
</evidence>
<dbReference type="Pfam" id="PF00561">
    <property type="entry name" value="Abhydrolase_1"/>
    <property type="match status" value="1"/>
</dbReference>
<keyword evidence="9 11" id="KW-0378">Hydrolase</keyword>
<keyword evidence="16" id="KW-1185">Reference proteome</keyword>
<dbReference type="GO" id="GO:0004177">
    <property type="term" value="F:aminopeptidase activity"/>
    <property type="evidence" value="ECO:0007669"/>
    <property type="project" value="UniProtKB-UniRule"/>
</dbReference>
<evidence type="ECO:0000313" key="15">
    <source>
        <dbReference type="EMBL" id="KXI29277.1"/>
    </source>
</evidence>
<dbReference type="OrthoDB" id="9796770at2"/>
<dbReference type="InterPro" id="IPR005944">
    <property type="entry name" value="Pro_iminopeptidase"/>
</dbReference>
<comment type="caution">
    <text evidence="15">The sequence shown here is derived from an EMBL/GenBank/DDBJ whole genome shotgun (WGS) entry which is preliminary data.</text>
</comment>
<dbReference type="EC" id="3.4.11.5" evidence="4 11"/>
<evidence type="ECO:0000256" key="1">
    <source>
        <dbReference type="ARBA" id="ARBA00001585"/>
    </source>
</evidence>
<evidence type="ECO:0000256" key="4">
    <source>
        <dbReference type="ARBA" id="ARBA00012568"/>
    </source>
</evidence>
<evidence type="ECO:0000256" key="12">
    <source>
        <dbReference type="PIRSR" id="PIRSR006431-1"/>
    </source>
</evidence>
<keyword evidence="7 11" id="KW-0963">Cytoplasm</keyword>
<name>A0A136A251_9ALTE</name>
<evidence type="ECO:0000256" key="3">
    <source>
        <dbReference type="ARBA" id="ARBA00010088"/>
    </source>
</evidence>
<evidence type="ECO:0000256" key="8">
    <source>
        <dbReference type="ARBA" id="ARBA00022670"/>
    </source>
</evidence>
<reference evidence="16" key="1">
    <citation type="submission" date="2016-02" db="EMBL/GenBank/DDBJ databases">
        <authorList>
            <person name="Schultz-Johansen M."/>
            <person name="Glaring M.A."/>
            <person name="Bech P.K."/>
            <person name="Stougaard P."/>
        </authorList>
    </citation>
    <scope>NUCLEOTIDE SEQUENCE [LARGE SCALE GENOMIC DNA]</scope>
    <source>
        <strain evidence="16">S66</strain>
    </source>
</reference>
<organism evidence="15 16">
    <name type="scientific">Paraglaciecola hydrolytica</name>
    <dbReference type="NCBI Taxonomy" id="1799789"/>
    <lineage>
        <taxon>Bacteria</taxon>
        <taxon>Pseudomonadati</taxon>
        <taxon>Pseudomonadota</taxon>
        <taxon>Gammaproteobacteria</taxon>
        <taxon>Alteromonadales</taxon>
        <taxon>Alteromonadaceae</taxon>
        <taxon>Paraglaciecola</taxon>
    </lineage>
</organism>
<dbReference type="Gene3D" id="3.40.50.1820">
    <property type="entry name" value="alpha/beta hydrolase"/>
    <property type="match status" value="1"/>
</dbReference>
<evidence type="ECO:0000256" key="2">
    <source>
        <dbReference type="ARBA" id="ARBA00004496"/>
    </source>
</evidence>
<dbReference type="InterPro" id="IPR000073">
    <property type="entry name" value="AB_hydrolase_1"/>
</dbReference>
<dbReference type="GO" id="GO:0005737">
    <property type="term" value="C:cytoplasm"/>
    <property type="evidence" value="ECO:0007669"/>
    <property type="project" value="UniProtKB-SubCell"/>
</dbReference>
<dbReference type="GO" id="GO:0006508">
    <property type="term" value="P:proteolysis"/>
    <property type="evidence" value="ECO:0007669"/>
    <property type="project" value="UniProtKB-KW"/>
</dbReference>
<dbReference type="PRINTS" id="PR00793">
    <property type="entry name" value="PROAMNOPTASE"/>
</dbReference>
<dbReference type="STRING" id="1799789.AX660_14125"/>
<dbReference type="NCBIfam" id="TIGR01249">
    <property type="entry name" value="pro_imino_pep_1"/>
    <property type="match status" value="1"/>
</dbReference>
<evidence type="ECO:0000256" key="13">
    <source>
        <dbReference type="RuleBase" id="RU003421"/>
    </source>
</evidence>
<feature type="active site" description="Nucleophile" evidence="12">
    <location>
        <position position="110"/>
    </location>
</feature>